<feature type="compositionally biased region" description="Low complexity" evidence="1">
    <location>
        <begin position="48"/>
        <end position="61"/>
    </location>
</feature>
<reference evidence="2 3" key="1">
    <citation type="submission" date="2018-12" db="EMBL/GenBank/DDBJ databases">
        <title>The genome of Variovorax gossypii DSM 100435.</title>
        <authorList>
            <person name="Gao J."/>
            <person name="Sun J."/>
        </authorList>
    </citation>
    <scope>NUCLEOTIDE SEQUENCE [LARGE SCALE GENOMIC DNA]</scope>
    <source>
        <strain evidence="2 3">DSM 100435</strain>
    </source>
</reference>
<dbReference type="RefSeq" id="WP_093199260.1">
    <property type="nucleotide sequence ID" value="NZ_RXOE01000009.1"/>
</dbReference>
<evidence type="ECO:0000313" key="3">
    <source>
        <dbReference type="Proteomes" id="UP000267418"/>
    </source>
</evidence>
<sequence>MSQYVFTMSSRMVAITAACLVLLCVLLFLMGVEIGKLLAPAPVPAPAPAAVAPSQQQQQPLPQSPSPSAPAPAPAAPTQ</sequence>
<comment type="caution">
    <text evidence="2">The sequence shown here is derived from an EMBL/GenBank/DDBJ whole genome shotgun (WGS) entry which is preliminary data.</text>
</comment>
<dbReference type="EMBL" id="RXOE01000009">
    <property type="protein sequence ID" value="RTQ31522.1"/>
    <property type="molecule type" value="Genomic_DNA"/>
</dbReference>
<evidence type="ECO:0000313" key="2">
    <source>
        <dbReference type="EMBL" id="RTQ31522.1"/>
    </source>
</evidence>
<feature type="compositionally biased region" description="Pro residues" evidence="1">
    <location>
        <begin position="62"/>
        <end position="79"/>
    </location>
</feature>
<evidence type="ECO:0000256" key="1">
    <source>
        <dbReference type="SAM" id="MobiDB-lite"/>
    </source>
</evidence>
<proteinExistence type="predicted"/>
<dbReference type="AlphaFoldDB" id="A0A3S0JSF2"/>
<accession>A0A3S0JSF2</accession>
<keyword evidence="3" id="KW-1185">Reference proteome</keyword>
<dbReference type="Proteomes" id="UP000267418">
    <property type="component" value="Unassembled WGS sequence"/>
</dbReference>
<name>A0A3S0JSF2_9BURK</name>
<gene>
    <name evidence="2" type="ORF">EJP69_26130</name>
</gene>
<organism evidence="2 3">
    <name type="scientific">Variovorax gossypii</name>
    <dbReference type="NCBI Taxonomy" id="1679495"/>
    <lineage>
        <taxon>Bacteria</taxon>
        <taxon>Pseudomonadati</taxon>
        <taxon>Pseudomonadota</taxon>
        <taxon>Betaproteobacteria</taxon>
        <taxon>Burkholderiales</taxon>
        <taxon>Comamonadaceae</taxon>
        <taxon>Variovorax</taxon>
    </lineage>
</organism>
<protein>
    <submittedName>
        <fullName evidence="2">Uncharacterized protein</fullName>
    </submittedName>
</protein>
<feature type="region of interest" description="Disordered" evidence="1">
    <location>
        <begin position="45"/>
        <end position="79"/>
    </location>
</feature>